<gene>
    <name evidence="4" type="ORF">SAMN05421781_0601</name>
</gene>
<evidence type="ECO:0000256" key="1">
    <source>
        <dbReference type="PIRNR" id="PIRNR012524"/>
    </source>
</evidence>
<dbReference type="PANTHER" id="PTHR37296">
    <property type="entry name" value="CONSERVED VIRULENCE FACTOR B"/>
    <property type="match status" value="1"/>
</dbReference>
<sequence>MKQLFSRMQRWNVLNDKGEYYVLASGAQIARLYKEDTDGELSSGDQVEAISWFDEEGNKRLDVHMPEVEEEGFAWRAVVTSDADHGIEVAVDERWKAPVERHDYLQDESYWPAPGEFLFVHLEYTASGLRAFPASEDDVQQLMAPAPAELHHTWVSATVYSSPPFGAFLLTTDRYKIFVHESDWTHRPRVGEELKVRITHRQEDGSLNASMYPPKEIAISEDARLLLERIQQEGGTLPFGDRSSPETIRKEFGLSKAAFKRAVGSLLKEKRIRQENNTLILESSEERTD</sequence>
<accession>A0A1H2R528</accession>
<proteinExistence type="inferred from homology"/>
<evidence type="ECO:0000259" key="3">
    <source>
        <dbReference type="Pfam" id="PF21543"/>
    </source>
</evidence>
<organism evidence="4 5">
    <name type="scientific">Marinococcus luteus</name>
    <dbReference type="NCBI Taxonomy" id="1122204"/>
    <lineage>
        <taxon>Bacteria</taxon>
        <taxon>Bacillati</taxon>
        <taxon>Bacillota</taxon>
        <taxon>Bacilli</taxon>
        <taxon>Bacillales</taxon>
        <taxon>Bacillaceae</taxon>
        <taxon>Marinococcus</taxon>
    </lineage>
</organism>
<dbReference type="PIRSF" id="PIRSF012524">
    <property type="entry name" value="YitL_S1"/>
    <property type="match status" value="1"/>
</dbReference>
<dbReference type="InterPro" id="IPR012340">
    <property type="entry name" value="NA-bd_OB-fold"/>
</dbReference>
<reference evidence="4 5" key="1">
    <citation type="submission" date="2016-10" db="EMBL/GenBank/DDBJ databases">
        <authorList>
            <person name="de Groot N.N."/>
        </authorList>
    </citation>
    <scope>NUCLEOTIDE SEQUENCE [LARGE SCALE GENOMIC DNA]</scope>
    <source>
        <strain evidence="4 5">DSM 23126</strain>
    </source>
</reference>
<feature type="domain" description="Conserved virulence factor B-like winged helix" evidence="2">
    <location>
        <begin position="226"/>
        <end position="280"/>
    </location>
</feature>
<dbReference type="AlphaFoldDB" id="A0A1H2R528"/>
<evidence type="ECO:0000259" key="2">
    <source>
        <dbReference type="Pfam" id="PF17783"/>
    </source>
</evidence>
<name>A0A1H2R528_9BACI</name>
<dbReference type="OrthoDB" id="9801597at2"/>
<dbReference type="InterPro" id="IPR040764">
    <property type="entry name" value="CvfB_WH"/>
</dbReference>
<evidence type="ECO:0000313" key="4">
    <source>
        <dbReference type="EMBL" id="SDW14553.1"/>
    </source>
</evidence>
<evidence type="ECO:0000313" key="5">
    <source>
        <dbReference type="Proteomes" id="UP000199488"/>
    </source>
</evidence>
<dbReference type="Pfam" id="PF17783">
    <property type="entry name" value="WHD_CvfB"/>
    <property type="match status" value="1"/>
</dbReference>
<feature type="domain" description="Conserved virulence factor B third S1" evidence="3">
    <location>
        <begin position="140"/>
        <end position="213"/>
    </location>
</feature>
<dbReference type="Proteomes" id="UP000199488">
    <property type="component" value="Unassembled WGS sequence"/>
</dbReference>
<dbReference type="InterPro" id="IPR048587">
    <property type="entry name" value="CvfB_S1_3rd"/>
</dbReference>
<dbReference type="Pfam" id="PF21543">
    <property type="entry name" value="CvfB_2nd"/>
    <property type="match status" value="1"/>
</dbReference>
<dbReference type="RefSeq" id="WP_143030949.1">
    <property type="nucleotide sequence ID" value="NZ_FNNC01000001.1"/>
</dbReference>
<dbReference type="InterPro" id="IPR036388">
    <property type="entry name" value="WH-like_DNA-bd_sf"/>
</dbReference>
<dbReference type="Gene3D" id="2.40.50.140">
    <property type="entry name" value="Nucleic acid-binding proteins"/>
    <property type="match status" value="1"/>
</dbReference>
<comment type="similarity">
    <text evidence="1">Belongs to the CvfB family.</text>
</comment>
<dbReference type="STRING" id="1122204.SAMN05421781_0601"/>
<dbReference type="PANTHER" id="PTHR37296:SF1">
    <property type="entry name" value="CONSERVED VIRULENCE FACTOR B"/>
    <property type="match status" value="1"/>
</dbReference>
<dbReference type="EMBL" id="FNNC01000001">
    <property type="protein sequence ID" value="SDW14553.1"/>
    <property type="molecule type" value="Genomic_DNA"/>
</dbReference>
<protein>
    <submittedName>
        <fullName evidence="4">Uncharacterized protein</fullName>
    </submittedName>
</protein>
<keyword evidence="5" id="KW-1185">Reference proteome</keyword>
<dbReference type="InterPro" id="IPR014464">
    <property type="entry name" value="CvfB_fam"/>
</dbReference>
<dbReference type="Gene3D" id="1.10.10.10">
    <property type="entry name" value="Winged helix-like DNA-binding domain superfamily/Winged helix DNA-binding domain"/>
    <property type="match status" value="1"/>
</dbReference>